<dbReference type="InterPro" id="IPR008266">
    <property type="entry name" value="Tyr_kinase_AS"/>
</dbReference>
<evidence type="ECO:0000256" key="2">
    <source>
        <dbReference type="ARBA" id="ARBA00022741"/>
    </source>
</evidence>
<dbReference type="InterPro" id="IPR001245">
    <property type="entry name" value="Ser-Thr/Tyr_kinase_cat_dom"/>
</dbReference>
<evidence type="ECO:0000256" key="4">
    <source>
        <dbReference type="ARBA" id="ARBA00022840"/>
    </source>
</evidence>
<dbReference type="InterPro" id="IPR011009">
    <property type="entry name" value="Kinase-like_dom_sf"/>
</dbReference>
<organism evidence="6 7">
    <name type="scientific">Pinctada imbricata</name>
    <name type="common">Atlantic pearl-oyster</name>
    <name type="synonym">Pinctada martensii</name>
    <dbReference type="NCBI Taxonomy" id="66713"/>
    <lineage>
        <taxon>Eukaryota</taxon>
        <taxon>Metazoa</taxon>
        <taxon>Spiralia</taxon>
        <taxon>Lophotrochozoa</taxon>
        <taxon>Mollusca</taxon>
        <taxon>Bivalvia</taxon>
        <taxon>Autobranchia</taxon>
        <taxon>Pteriomorphia</taxon>
        <taxon>Pterioida</taxon>
        <taxon>Pterioidea</taxon>
        <taxon>Pteriidae</taxon>
        <taxon>Pinctada</taxon>
    </lineage>
</organism>
<keyword evidence="7" id="KW-1185">Reference proteome</keyword>
<keyword evidence="1" id="KW-0808">Transferase</keyword>
<evidence type="ECO:0000259" key="5">
    <source>
        <dbReference type="PROSITE" id="PS50011"/>
    </source>
</evidence>
<dbReference type="GO" id="GO:0004674">
    <property type="term" value="F:protein serine/threonine kinase activity"/>
    <property type="evidence" value="ECO:0007669"/>
    <property type="project" value="TreeGrafter"/>
</dbReference>
<protein>
    <recommendedName>
        <fullName evidence="5">Protein kinase domain-containing protein</fullName>
    </recommendedName>
</protein>
<dbReference type="PANTHER" id="PTHR44329">
    <property type="entry name" value="SERINE/THREONINE-PROTEIN KINASE TNNI3K-RELATED"/>
    <property type="match status" value="1"/>
</dbReference>
<dbReference type="Pfam" id="PF07714">
    <property type="entry name" value="PK_Tyr_Ser-Thr"/>
    <property type="match status" value="1"/>
</dbReference>
<comment type="caution">
    <text evidence="6">The sequence shown here is derived from an EMBL/GenBank/DDBJ whole genome shotgun (WGS) entry which is preliminary data.</text>
</comment>
<dbReference type="InterPro" id="IPR051681">
    <property type="entry name" value="Ser/Thr_Kinases-Pseudokinases"/>
</dbReference>
<dbReference type="PROSITE" id="PS00109">
    <property type="entry name" value="PROTEIN_KINASE_TYR"/>
    <property type="match status" value="1"/>
</dbReference>
<proteinExistence type="predicted"/>
<reference evidence="6" key="1">
    <citation type="submission" date="2019-08" db="EMBL/GenBank/DDBJ databases">
        <title>The improved chromosome-level genome for the pearl oyster Pinctada fucata martensii using PacBio sequencing and Hi-C.</title>
        <authorList>
            <person name="Zheng Z."/>
        </authorList>
    </citation>
    <scope>NUCLEOTIDE SEQUENCE</scope>
    <source>
        <strain evidence="6">ZZ-2019</strain>
        <tissue evidence="6">Adductor muscle</tissue>
    </source>
</reference>
<sequence>MEKLTEPPATAYQDYEPDAARLKKKLYLPTLEDHVIPKTMLELSQRLGGGTYSDTNVGHYNSFKVAVTRITLRIHDNQVTKETLNWMKEEVWVLSRQRHRHIVPILGICVEDRLPYIISEFVDGQSVKYIIQNNADSLQWPQKVKISLQAADGMAYLHTCTPPILHRDLRCANIFISENENVKVGDFGLTKLIQPLREVCKNDECCCQGRLSSCPPSIRWTAPEVLKNPVTHETDSDSPLTIYSDVYSFGVCMWELATGSDPFSECTEQEVCELVKRGSRPDSLVSIEILPQYKALMHQCWNSIPENRPKFKQIATRLKDLMSSARSYQKNLSVKKRQKKVEIQTDVKT</sequence>
<dbReference type="Gene3D" id="1.10.510.10">
    <property type="entry name" value="Transferase(Phosphotransferase) domain 1"/>
    <property type="match status" value="1"/>
</dbReference>
<evidence type="ECO:0000313" key="6">
    <source>
        <dbReference type="EMBL" id="KAK3105169.1"/>
    </source>
</evidence>
<dbReference type="EMBL" id="VSWD01000004">
    <property type="protein sequence ID" value="KAK3105169.1"/>
    <property type="molecule type" value="Genomic_DNA"/>
</dbReference>
<dbReference type="Proteomes" id="UP001186944">
    <property type="component" value="Unassembled WGS sequence"/>
</dbReference>
<name>A0AA88YPZ3_PINIB</name>
<keyword evidence="4" id="KW-0067">ATP-binding</keyword>
<keyword evidence="2" id="KW-0547">Nucleotide-binding</keyword>
<dbReference type="SMART" id="SM00219">
    <property type="entry name" value="TyrKc"/>
    <property type="match status" value="1"/>
</dbReference>
<accession>A0AA88YPZ3</accession>
<keyword evidence="3" id="KW-0418">Kinase</keyword>
<evidence type="ECO:0000256" key="3">
    <source>
        <dbReference type="ARBA" id="ARBA00022777"/>
    </source>
</evidence>
<dbReference type="PIRSF" id="PIRSF000654">
    <property type="entry name" value="Integrin-linked_kinase"/>
    <property type="match status" value="1"/>
</dbReference>
<dbReference type="SUPFAM" id="SSF56112">
    <property type="entry name" value="Protein kinase-like (PK-like)"/>
    <property type="match status" value="1"/>
</dbReference>
<evidence type="ECO:0000313" key="7">
    <source>
        <dbReference type="Proteomes" id="UP001186944"/>
    </source>
</evidence>
<dbReference type="PROSITE" id="PS50011">
    <property type="entry name" value="PROTEIN_KINASE_DOM"/>
    <property type="match status" value="1"/>
</dbReference>
<dbReference type="InterPro" id="IPR000719">
    <property type="entry name" value="Prot_kinase_dom"/>
</dbReference>
<evidence type="ECO:0000256" key="1">
    <source>
        <dbReference type="ARBA" id="ARBA00022679"/>
    </source>
</evidence>
<dbReference type="InterPro" id="IPR020635">
    <property type="entry name" value="Tyr_kinase_cat_dom"/>
</dbReference>
<dbReference type="AlphaFoldDB" id="A0AA88YPZ3"/>
<dbReference type="GO" id="GO:0004713">
    <property type="term" value="F:protein tyrosine kinase activity"/>
    <property type="evidence" value="ECO:0007669"/>
    <property type="project" value="InterPro"/>
</dbReference>
<dbReference type="PANTHER" id="PTHR44329:SF288">
    <property type="entry name" value="MITOGEN-ACTIVATED PROTEIN KINASE KINASE KINASE 20"/>
    <property type="match status" value="1"/>
</dbReference>
<dbReference type="GO" id="GO:0005524">
    <property type="term" value="F:ATP binding"/>
    <property type="evidence" value="ECO:0007669"/>
    <property type="project" value="UniProtKB-KW"/>
</dbReference>
<feature type="domain" description="Protein kinase" evidence="5">
    <location>
        <begin position="41"/>
        <end position="322"/>
    </location>
</feature>
<gene>
    <name evidence="6" type="ORF">FSP39_018705</name>
</gene>